<protein>
    <submittedName>
        <fullName evidence="1">Uncharacterized protein</fullName>
    </submittedName>
</protein>
<name>A0ABT7Y016_9VIBR</name>
<dbReference type="EMBL" id="JAUEOZ010000001">
    <property type="protein sequence ID" value="MDN2481383.1"/>
    <property type="molecule type" value="Genomic_DNA"/>
</dbReference>
<dbReference type="Proteomes" id="UP001169719">
    <property type="component" value="Unassembled WGS sequence"/>
</dbReference>
<keyword evidence="2" id="KW-1185">Reference proteome</keyword>
<accession>A0ABT7Y016</accession>
<comment type="caution">
    <text evidence="1">The sequence shown here is derived from an EMBL/GenBank/DDBJ whole genome shotgun (WGS) entry which is preliminary data.</text>
</comment>
<dbReference type="RefSeq" id="WP_289961502.1">
    <property type="nucleotide sequence ID" value="NZ_JAUEOZ010000001.1"/>
</dbReference>
<proteinExistence type="predicted"/>
<evidence type="ECO:0000313" key="2">
    <source>
        <dbReference type="Proteomes" id="UP001169719"/>
    </source>
</evidence>
<sequence>MEKFFTALEQLGVSYTPTQEKRDSLLWDGTIAHNESETNVWIRWCEEFEEPVYCSFGFQSYCHALFIRKNFDQAFPI</sequence>
<gene>
    <name evidence="1" type="ORF">QWJ08_08240</name>
</gene>
<evidence type="ECO:0000313" key="1">
    <source>
        <dbReference type="EMBL" id="MDN2481383.1"/>
    </source>
</evidence>
<reference evidence="1" key="1">
    <citation type="submission" date="2024-05" db="EMBL/GenBank/DDBJ databases">
        <title>Genome Sequences of Four Agar- Degrading Marine Bacteria.</title>
        <authorList>
            <person name="Phillips E.K."/>
            <person name="Shaffer J.C."/>
            <person name="Henson M.W."/>
            <person name="Temperton B."/>
            <person name="Thrash C.J."/>
            <person name="Martin M.O."/>
        </authorList>
    </citation>
    <scope>NUCLEOTIDE SEQUENCE</scope>
    <source>
        <strain evidence="1">EKP203</strain>
    </source>
</reference>
<organism evidence="1 2">
    <name type="scientific">Vibrio agarivorans</name>
    <dbReference type="NCBI Taxonomy" id="153622"/>
    <lineage>
        <taxon>Bacteria</taxon>
        <taxon>Pseudomonadati</taxon>
        <taxon>Pseudomonadota</taxon>
        <taxon>Gammaproteobacteria</taxon>
        <taxon>Vibrionales</taxon>
        <taxon>Vibrionaceae</taxon>
        <taxon>Vibrio</taxon>
    </lineage>
</organism>